<dbReference type="AlphaFoldDB" id="A0A022QJQ9"/>
<keyword evidence="1" id="KW-1133">Transmembrane helix</keyword>
<name>A0A022QJQ9_ERYGU</name>
<protein>
    <submittedName>
        <fullName evidence="2">Uncharacterized protein</fullName>
    </submittedName>
</protein>
<organism evidence="2 3">
    <name type="scientific">Erythranthe guttata</name>
    <name type="common">Yellow monkey flower</name>
    <name type="synonym">Mimulus guttatus</name>
    <dbReference type="NCBI Taxonomy" id="4155"/>
    <lineage>
        <taxon>Eukaryota</taxon>
        <taxon>Viridiplantae</taxon>
        <taxon>Streptophyta</taxon>
        <taxon>Embryophyta</taxon>
        <taxon>Tracheophyta</taxon>
        <taxon>Spermatophyta</taxon>
        <taxon>Magnoliopsida</taxon>
        <taxon>eudicotyledons</taxon>
        <taxon>Gunneridae</taxon>
        <taxon>Pentapetalae</taxon>
        <taxon>asterids</taxon>
        <taxon>lamiids</taxon>
        <taxon>Lamiales</taxon>
        <taxon>Phrymaceae</taxon>
        <taxon>Erythranthe</taxon>
    </lineage>
</organism>
<dbReference type="STRING" id="4155.A0A022QJQ9"/>
<gene>
    <name evidence="2" type="ORF">MIMGU_mgv1a0198712mg</name>
</gene>
<feature type="non-terminal residue" evidence="2">
    <location>
        <position position="1"/>
    </location>
</feature>
<keyword evidence="3" id="KW-1185">Reference proteome</keyword>
<dbReference type="EMBL" id="KI631647">
    <property type="protein sequence ID" value="EYU26755.1"/>
    <property type="molecule type" value="Genomic_DNA"/>
</dbReference>
<evidence type="ECO:0000313" key="2">
    <source>
        <dbReference type="EMBL" id="EYU26755.1"/>
    </source>
</evidence>
<proteinExistence type="predicted"/>
<accession>A0A022QJQ9</accession>
<keyword evidence="1" id="KW-0812">Transmembrane</keyword>
<sequence length="69" mass="7659">EGAFAQLKLWQSVSIAVVFFISTSISLQTMVVTMLVALCISLAAFLFLTLKFMSLKFALISYMVPNVHK</sequence>
<keyword evidence="1" id="KW-0472">Membrane</keyword>
<reference evidence="2 3" key="1">
    <citation type="journal article" date="2013" name="Proc. Natl. Acad. Sci. U.S.A.">
        <title>Fine-scale variation in meiotic recombination in Mimulus inferred from population shotgun sequencing.</title>
        <authorList>
            <person name="Hellsten U."/>
            <person name="Wright K.M."/>
            <person name="Jenkins J."/>
            <person name="Shu S."/>
            <person name="Yuan Y."/>
            <person name="Wessler S.R."/>
            <person name="Schmutz J."/>
            <person name="Willis J.H."/>
            <person name="Rokhsar D.S."/>
        </authorList>
    </citation>
    <scope>NUCLEOTIDE SEQUENCE [LARGE SCALE GENOMIC DNA]</scope>
    <source>
        <strain evidence="3">cv. DUN x IM62</strain>
    </source>
</reference>
<feature type="transmembrane region" description="Helical" evidence="1">
    <location>
        <begin position="31"/>
        <end position="53"/>
    </location>
</feature>
<evidence type="ECO:0000256" key="1">
    <source>
        <dbReference type="SAM" id="Phobius"/>
    </source>
</evidence>
<evidence type="ECO:0000313" key="3">
    <source>
        <dbReference type="Proteomes" id="UP000030748"/>
    </source>
</evidence>
<dbReference type="Proteomes" id="UP000030748">
    <property type="component" value="Unassembled WGS sequence"/>
</dbReference>